<evidence type="ECO:0000259" key="18">
    <source>
        <dbReference type="PROSITE" id="PS50835"/>
    </source>
</evidence>
<keyword evidence="6" id="KW-0732">Signal</keyword>
<keyword evidence="14" id="KW-0393">Immunoglobulin domain</keyword>
<evidence type="ECO:0000256" key="1">
    <source>
        <dbReference type="ARBA" id="ARBA00004162"/>
    </source>
</evidence>
<keyword evidence="7" id="KW-0677">Repeat</keyword>
<organism evidence="19 20">
    <name type="scientific">Pleurodeles waltl</name>
    <name type="common">Iberian ribbed newt</name>
    <dbReference type="NCBI Taxonomy" id="8319"/>
    <lineage>
        <taxon>Eukaryota</taxon>
        <taxon>Metazoa</taxon>
        <taxon>Chordata</taxon>
        <taxon>Craniata</taxon>
        <taxon>Vertebrata</taxon>
        <taxon>Euteleostomi</taxon>
        <taxon>Amphibia</taxon>
        <taxon>Batrachia</taxon>
        <taxon>Caudata</taxon>
        <taxon>Salamandroidea</taxon>
        <taxon>Salamandridae</taxon>
        <taxon>Pleurodelinae</taxon>
        <taxon>Pleurodeles</taxon>
    </lineage>
</organism>
<dbReference type="CDD" id="cd12087">
    <property type="entry name" value="TM_EGFR-like"/>
    <property type="match status" value="1"/>
</dbReference>
<evidence type="ECO:0000313" key="20">
    <source>
        <dbReference type="Proteomes" id="UP001066276"/>
    </source>
</evidence>
<evidence type="ECO:0000313" key="19">
    <source>
        <dbReference type="EMBL" id="KAJ1178060.1"/>
    </source>
</evidence>
<proteinExistence type="inferred from homology"/>
<feature type="region of interest" description="Disordered" evidence="16">
    <location>
        <begin position="1"/>
        <end position="26"/>
    </location>
</feature>
<dbReference type="InterPro" id="IPR003598">
    <property type="entry name" value="Ig_sub2"/>
</dbReference>
<comment type="caution">
    <text evidence="19">The sequence shown here is derived from an EMBL/GenBank/DDBJ whole genome shotgun (WGS) entry which is preliminary data.</text>
</comment>
<feature type="domain" description="Ig-like" evidence="18">
    <location>
        <begin position="421"/>
        <end position="506"/>
    </location>
</feature>
<keyword evidence="13" id="KW-0325">Glycoprotein</keyword>
<dbReference type="InterPro" id="IPR007110">
    <property type="entry name" value="Ig-like_dom"/>
</dbReference>
<evidence type="ECO:0000256" key="11">
    <source>
        <dbReference type="ARBA" id="ARBA00023136"/>
    </source>
</evidence>
<dbReference type="Pfam" id="PF13927">
    <property type="entry name" value="Ig_3"/>
    <property type="match status" value="1"/>
</dbReference>
<evidence type="ECO:0000256" key="12">
    <source>
        <dbReference type="ARBA" id="ARBA00023157"/>
    </source>
</evidence>
<evidence type="ECO:0000256" key="7">
    <source>
        <dbReference type="ARBA" id="ARBA00022737"/>
    </source>
</evidence>
<dbReference type="EMBL" id="JANPWB010000006">
    <property type="protein sequence ID" value="KAJ1178060.1"/>
    <property type="molecule type" value="Genomic_DNA"/>
</dbReference>
<dbReference type="PROSITE" id="PS50835">
    <property type="entry name" value="IG_LIKE"/>
    <property type="match status" value="3"/>
</dbReference>
<dbReference type="InterPro" id="IPR013106">
    <property type="entry name" value="Ig_V-set"/>
</dbReference>
<dbReference type="InterPro" id="IPR013162">
    <property type="entry name" value="CD80_C2-set"/>
</dbReference>
<feature type="transmembrane region" description="Helical" evidence="17">
    <location>
        <begin position="553"/>
        <end position="579"/>
    </location>
</feature>
<protein>
    <recommendedName>
        <fullName evidence="15">Nectin cell adhesion molecule 3</fullName>
    </recommendedName>
</protein>
<dbReference type="SMART" id="SM00408">
    <property type="entry name" value="IGc2"/>
    <property type="match status" value="2"/>
</dbReference>
<accession>A0AAV7TN50</accession>
<evidence type="ECO:0000256" key="2">
    <source>
        <dbReference type="ARBA" id="ARBA00004536"/>
    </source>
</evidence>
<dbReference type="AlphaFoldDB" id="A0AAV7TN50"/>
<evidence type="ECO:0000256" key="5">
    <source>
        <dbReference type="ARBA" id="ARBA00022692"/>
    </source>
</evidence>
<gene>
    <name evidence="19" type="ORF">NDU88_003309</name>
</gene>
<dbReference type="GO" id="GO:0007157">
    <property type="term" value="P:heterophilic cell-cell adhesion via plasma membrane cell adhesion molecules"/>
    <property type="evidence" value="ECO:0007669"/>
    <property type="project" value="TreeGrafter"/>
</dbReference>
<dbReference type="Gene3D" id="2.60.40.10">
    <property type="entry name" value="Immunoglobulins"/>
    <property type="match status" value="3"/>
</dbReference>
<dbReference type="GO" id="GO:0005886">
    <property type="term" value="C:plasma membrane"/>
    <property type="evidence" value="ECO:0007669"/>
    <property type="project" value="UniProtKB-SubCell"/>
</dbReference>
<evidence type="ECO:0000256" key="16">
    <source>
        <dbReference type="SAM" id="MobiDB-lite"/>
    </source>
</evidence>
<feature type="domain" description="Ig-like" evidence="18">
    <location>
        <begin position="322"/>
        <end position="410"/>
    </location>
</feature>
<dbReference type="InterPro" id="IPR051427">
    <property type="entry name" value="Nectin/Nectin-like"/>
</dbReference>
<keyword evidence="5 17" id="KW-0812">Transmembrane</keyword>
<feature type="domain" description="Ig-like" evidence="18">
    <location>
        <begin position="226"/>
        <end position="317"/>
    </location>
</feature>
<comment type="similarity">
    <text evidence="3">Belongs to the nectin family.</text>
</comment>
<dbReference type="SUPFAM" id="SSF48726">
    <property type="entry name" value="Immunoglobulin"/>
    <property type="match status" value="3"/>
</dbReference>
<keyword evidence="9" id="KW-0965">Cell junction</keyword>
<dbReference type="FunFam" id="2.60.40.10:FF:000298">
    <property type="entry name" value="Nectin cell adhesion molecule 3"/>
    <property type="match status" value="1"/>
</dbReference>
<keyword evidence="20" id="KW-1185">Reference proteome</keyword>
<keyword evidence="11 17" id="KW-0472">Membrane</keyword>
<reference evidence="19" key="1">
    <citation type="journal article" date="2022" name="bioRxiv">
        <title>Sequencing and chromosome-scale assembly of the giantPleurodeles waltlgenome.</title>
        <authorList>
            <person name="Brown T."/>
            <person name="Elewa A."/>
            <person name="Iarovenko S."/>
            <person name="Subramanian E."/>
            <person name="Araus A.J."/>
            <person name="Petzold A."/>
            <person name="Susuki M."/>
            <person name="Suzuki K.-i.T."/>
            <person name="Hayashi T."/>
            <person name="Toyoda A."/>
            <person name="Oliveira C."/>
            <person name="Osipova E."/>
            <person name="Leigh N.D."/>
            <person name="Simon A."/>
            <person name="Yun M.H."/>
        </authorList>
    </citation>
    <scope>NUCLEOTIDE SEQUENCE</scope>
    <source>
        <strain evidence="19">20211129_DDA</strain>
        <tissue evidence="19">Liver</tissue>
    </source>
</reference>
<evidence type="ECO:0000256" key="3">
    <source>
        <dbReference type="ARBA" id="ARBA00007810"/>
    </source>
</evidence>
<dbReference type="GO" id="GO:0043296">
    <property type="term" value="C:apical junction complex"/>
    <property type="evidence" value="ECO:0007669"/>
    <property type="project" value="TreeGrafter"/>
</dbReference>
<comment type="subcellular location">
    <subcellularLocation>
        <location evidence="2">Cell junction</location>
        <location evidence="2">Adherens junction</location>
    </subcellularLocation>
    <subcellularLocation>
        <location evidence="1">Cell membrane</location>
        <topology evidence="1">Single-pass membrane protein</topology>
    </subcellularLocation>
</comment>
<evidence type="ECO:0000256" key="13">
    <source>
        <dbReference type="ARBA" id="ARBA00023180"/>
    </source>
</evidence>
<dbReference type="InterPro" id="IPR036179">
    <property type="entry name" value="Ig-like_dom_sf"/>
</dbReference>
<dbReference type="InterPro" id="IPR013783">
    <property type="entry name" value="Ig-like_fold"/>
</dbReference>
<dbReference type="Pfam" id="PF07686">
    <property type="entry name" value="V-set"/>
    <property type="match status" value="1"/>
</dbReference>
<feature type="region of interest" description="Disordered" evidence="16">
    <location>
        <begin position="665"/>
        <end position="686"/>
    </location>
</feature>
<evidence type="ECO:0000256" key="8">
    <source>
        <dbReference type="ARBA" id="ARBA00022889"/>
    </source>
</evidence>
<keyword evidence="4" id="KW-1003">Cell membrane</keyword>
<evidence type="ECO:0000256" key="6">
    <source>
        <dbReference type="ARBA" id="ARBA00022729"/>
    </source>
</evidence>
<evidence type="ECO:0000256" key="17">
    <source>
        <dbReference type="SAM" id="Phobius"/>
    </source>
</evidence>
<keyword evidence="8" id="KW-0130">Cell adhesion</keyword>
<dbReference type="Proteomes" id="UP001066276">
    <property type="component" value="Chromosome 3_2"/>
</dbReference>
<dbReference type="PANTHER" id="PTHR23277:SF12">
    <property type="entry name" value="NECTIN-3"/>
    <property type="match status" value="1"/>
</dbReference>
<name>A0AAV7TN50_PLEWA</name>
<keyword evidence="12" id="KW-1015">Disulfide bond</keyword>
<sequence length="701" mass="76260">MKKQPTVTLEQGEAPAVSPQPESNDSRTCRFLLKIQTYDMRYNEGTVDHPQHVPRESVVFGEELSTSFQRVHTGSGLVGVVPLEGSLERADMANSDHLSTHPTYRPRGPALAADCTLPAHVTQSTGPVLQPRHALVESSGRGAAVATRQELHTPQRRLLEDSRTFTGSGIPMSAKASLAKHPSAHLVRPKRPLSASLLALTLLLCKACGAVAGRIVGDPHVTAVWGKNVTLRCIFEANENITQITWEKTNATGPVTVAVNHPEYGSNIPGGRAAFKSQSLHDASLILYNVQFSDSGQYVCKAATFPLGNAQSTTKVTVIVEPNISLTKGPYPLIDEGNMTVAATCTAAHGKPAATVRWEGDLGQADEKSAASSNHTVTVVSEYLVIPTRFAQGRTITCVITHPALEKTVRLPYVLDILYAPEVSVTGHDGKWFVGSENVHLRCNADSNPPPSEFTWSRLDGEWPEGLISLNNTLLFSSSLTHNHSGIYVCRVANALGERSGLKSIRILDPPTTPTLEPTVPYLHATTGTRATTLSKIGLVPDSTLDMSSGDNLGTIIGCAVGGALLVILVIVVAGVTFYRRRQTFRGDYFTKNYIPPSGMQKESRMEGMQSGNLDPYTATSTKDQHPMNNIVLSEHMGNIQKPNWNSVDAYNRYQERFERPLDYYDGSKTPMTTDPYHEDPYEDDDFVSHLDGSVISRKEC</sequence>
<keyword evidence="10 17" id="KW-1133">Transmembrane helix</keyword>
<dbReference type="GO" id="GO:0007156">
    <property type="term" value="P:homophilic cell adhesion via plasma membrane adhesion molecules"/>
    <property type="evidence" value="ECO:0007669"/>
    <property type="project" value="TreeGrafter"/>
</dbReference>
<dbReference type="Pfam" id="PF08205">
    <property type="entry name" value="C2-set_2"/>
    <property type="match status" value="1"/>
</dbReference>
<evidence type="ECO:0000256" key="9">
    <source>
        <dbReference type="ARBA" id="ARBA00022949"/>
    </source>
</evidence>
<dbReference type="GO" id="GO:0005912">
    <property type="term" value="C:adherens junction"/>
    <property type="evidence" value="ECO:0007669"/>
    <property type="project" value="UniProtKB-SubCell"/>
</dbReference>
<evidence type="ECO:0000256" key="4">
    <source>
        <dbReference type="ARBA" id="ARBA00022475"/>
    </source>
</evidence>
<dbReference type="PANTHER" id="PTHR23277">
    <property type="entry name" value="NECTIN-RELATED"/>
    <property type="match status" value="1"/>
</dbReference>
<evidence type="ECO:0000256" key="10">
    <source>
        <dbReference type="ARBA" id="ARBA00022989"/>
    </source>
</evidence>
<dbReference type="InterPro" id="IPR003599">
    <property type="entry name" value="Ig_sub"/>
</dbReference>
<dbReference type="SMART" id="SM00409">
    <property type="entry name" value="IG"/>
    <property type="match status" value="2"/>
</dbReference>
<evidence type="ECO:0000256" key="15">
    <source>
        <dbReference type="ARBA" id="ARBA00082570"/>
    </source>
</evidence>
<evidence type="ECO:0000256" key="14">
    <source>
        <dbReference type="ARBA" id="ARBA00023319"/>
    </source>
</evidence>